<gene>
    <name evidence="2" type="ORF">QR685DRAFT_185996</name>
</gene>
<name>A0ABR3DM97_NEUIN</name>
<feature type="transmembrane region" description="Helical" evidence="1">
    <location>
        <begin position="46"/>
        <end position="67"/>
    </location>
</feature>
<dbReference type="Proteomes" id="UP001451303">
    <property type="component" value="Unassembled WGS sequence"/>
</dbReference>
<accession>A0ABR3DM97</accession>
<keyword evidence="3" id="KW-1185">Reference proteome</keyword>
<sequence length="163" mass="19246">MITKRGNFAGSIAMALTHTHPHPHNTHEGFQSTPTRIRTGRHRTSIHLFFFFSFYLLRLLSCPLYLYQKRTQLDRQTDRQTGQRRVPIKKRMSNSALDVVTVQIHFVQDLYTIAPEILYYTTATETMKDIHMPWINNALYLIHVFAFVPSTYAYRMFYPKIGY</sequence>
<reference evidence="2 3" key="1">
    <citation type="submission" date="2023-09" db="EMBL/GenBank/DDBJ databases">
        <title>Multi-omics analysis of a traditional fermented food reveals byproduct-associated fungal strains for waste-to-food upcycling.</title>
        <authorList>
            <consortium name="Lawrence Berkeley National Laboratory"/>
            <person name="Rekdal V.M."/>
            <person name="Villalobos-Escobedo J.M."/>
            <person name="Rodriguez-Valeron N."/>
            <person name="Garcia M.O."/>
            <person name="Vasquez D.P."/>
            <person name="Damayanti I."/>
            <person name="Sorensen P.M."/>
            <person name="Baidoo E.E."/>
            <person name="De Carvalho A.C."/>
            <person name="Riley R."/>
            <person name="Lipzen A."/>
            <person name="He G."/>
            <person name="Yan M."/>
            <person name="Haridas S."/>
            <person name="Daum C."/>
            <person name="Yoshinaga Y."/>
            <person name="Ng V."/>
            <person name="Grigoriev I.V."/>
            <person name="Munk R."/>
            <person name="Nuraida L."/>
            <person name="Wijaya C.H."/>
            <person name="Morales P.-C."/>
            <person name="Keasling J.D."/>
        </authorList>
    </citation>
    <scope>NUCLEOTIDE SEQUENCE [LARGE SCALE GENOMIC DNA]</scope>
    <source>
        <strain evidence="2 3">FGSC 2613</strain>
    </source>
</reference>
<keyword evidence="1" id="KW-0472">Membrane</keyword>
<keyword evidence="1" id="KW-0812">Transmembrane</keyword>
<comment type="caution">
    <text evidence="2">The sequence shown here is derived from an EMBL/GenBank/DDBJ whole genome shotgun (WGS) entry which is preliminary data.</text>
</comment>
<protein>
    <submittedName>
        <fullName evidence="2">Uncharacterized protein</fullName>
    </submittedName>
</protein>
<organism evidence="2 3">
    <name type="scientific">Neurospora intermedia</name>
    <dbReference type="NCBI Taxonomy" id="5142"/>
    <lineage>
        <taxon>Eukaryota</taxon>
        <taxon>Fungi</taxon>
        <taxon>Dikarya</taxon>
        <taxon>Ascomycota</taxon>
        <taxon>Pezizomycotina</taxon>
        <taxon>Sordariomycetes</taxon>
        <taxon>Sordariomycetidae</taxon>
        <taxon>Sordariales</taxon>
        <taxon>Sordariaceae</taxon>
        <taxon>Neurospora</taxon>
    </lineage>
</organism>
<feature type="transmembrane region" description="Helical" evidence="1">
    <location>
        <begin position="134"/>
        <end position="154"/>
    </location>
</feature>
<evidence type="ECO:0000256" key="1">
    <source>
        <dbReference type="SAM" id="Phobius"/>
    </source>
</evidence>
<keyword evidence="1" id="KW-1133">Transmembrane helix</keyword>
<proteinExistence type="predicted"/>
<evidence type="ECO:0000313" key="2">
    <source>
        <dbReference type="EMBL" id="KAL0473790.1"/>
    </source>
</evidence>
<evidence type="ECO:0000313" key="3">
    <source>
        <dbReference type="Proteomes" id="UP001451303"/>
    </source>
</evidence>
<dbReference type="EMBL" id="JAVLET010000002">
    <property type="protein sequence ID" value="KAL0473790.1"/>
    <property type="molecule type" value="Genomic_DNA"/>
</dbReference>